<feature type="region of interest" description="Disordered" evidence="2">
    <location>
        <begin position="257"/>
        <end position="282"/>
    </location>
</feature>
<evidence type="ECO:0000256" key="1">
    <source>
        <dbReference type="ARBA" id="ARBA00022679"/>
    </source>
</evidence>
<organism evidence="3 4">
    <name type="scientific">Nakamurella leprariae</name>
    <dbReference type="NCBI Taxonomy" id="2803911"/>
    <lineage>
        <taxon>Bacteria</taxon>
        <taxon>Bacillati</taxon>
        <taxon>Actinomycetota</taxon>
        <taxon>Actinomycetes</taxon>
        <taxon>Nakamurellales</taxon>
        <taxon>Nakamurellaceae</taxon>
        <taxon>Nakamurella</taxon>
    </lineage>
</organism>
<evidence type="ECO:0000313" key="3">
    <source>
        <dbReference type="EMBL" id="MBM9467416.1"/>
    </source>
</evidence>
<dbReference type="CDD" id="cd02440">
    <property type="entry name" value="AdoMet_MTases"/>
    <property type="match status" value="1"/>
</dbReference>
<gene>
    <name evidence="3" type="ORF">JL106_09000</name>
</gene>
<dbReference type="GO" id="GO:0032259">
    <property type="term" value="P:methylation"/>
    <property type="evidence" value="ECO:0007669"/>
    <property type="project" value="UniProtKB-KW"/>
</dbReference>
<protein>
    <submittedName>
        <fullName evidence="3">Class I SAM-dependent methyltransferase</fullName>
    </submittedName>
</protein>
<comment type="caution">
    <text evidence="3">The sequence shown here is derived from an EMBL/GenBank/DDBJ whole genome shotgun (WGS) entry which is preliminary data.</text>
</comment>
<dbReference type="SUPFAM" id="SSF53335">
    <property type="entry name" value="S-adenosyl-L-methionine-dependent methyltransferases"/>
    <property type="match status" value="1"/>
</dbReference>
<dbReference type="PANTHER" id="PTHR43861:SF3">
    <property type="entry name" value="PUTATIVE (AFU_ORTHOLOGUE AFUA_2G14390)-RELATED"/>
    <property type="match status" value="1"/>
</dbReference>
<dbReference type="Pfam" id="PF13489">
    <property type="entry name" value="Methyltransf_23"/>
    <property type="match status" value="1"/>
</dbReference>
<accession>A0A938Y7E9</accession>
<dbReference type="Gene3D" id="3.40.50.150">
    <property type="entry name" value="Vaccinia Virus protein VP39"/>
    <property type="match status" value="1"/>
</dbReference>
<keyword evidence="3" id="KW-0489">Methyltransferase</keyword>
<keyword evidence="1" id="KW-0808">Transferase</keyword>
<dbReference type="Proteomes" id="UP000663792">
    <property type="component" value="Unassembled WGS sequence"/>
</dbReference>
<dbReference type="PANTHER" id="PTHR43861">
    <property type="entry name" value="TRANS-ACONITATE 2-METHYLTRANSFERASE-RELATED"/>
    <property type="match status" value="1"/>
</dbReference>
<dbReference type="GO" id="GO:0008168">
    <property type="term" value="F:methyltransferase activity"/>
    <property type="evidence" value="ECO:0007669"/>
    <property type="project" value="UniProtKB-KW"/>
</dbReference>
<dbReference type="InterPro" id="IPR029063">
    <property type="entry name" value="SAM-dependent_MTases_sf"/>
</dbReference>
<evidence type="ECO:0000313" key="4">
    <source>
        <dbReference type="Proteomes" id="UP000663792"/>
    </source>
</evidence>
<sequence length="282" mass="29645">MLVTGSVGTELARCCVCGTTGRTLARRPPWAIVQCPVCGLRFTSPRPDAAARRQLYDDPRYHGSGGTLRRRGAPPSWLTRIWTDGRLAELRSAAPAPAAVLEIGAGSGEFAIAAAALGHRLTAVEPSQPVAARLRAAGIAVVADLADAPPGPVDVVCCWDTLEHLSDPVTVLRDVRARLGPGGVLLLTVPAADSVPARLLGGRWWGLKPEQHLWHFTETTVRLVAARAGLVVTRVHRGPARRAVLVRPDALVAVVRPLPDPDPDPAGSGGPHGHTTTMEGTG</sequence>
<proteinExistence type="predicted"/>
<evidence type="ECO:0000256" key="2">
    <source>
        <dbReference type="SAM" id="MobiDB-lite"/>
    </source>
</evidence>
<dbReference type="AlphaFoldDB" id="A0A938Y7E9"/>
<dbReference type="EMBL" id="JAERWK010000010">
    <property type="protein sequence ID" value="MBM9467416.1"/>
    <property type="molecule type" value="Genomic_DNA"/>
</dbReference>
<keyword evidence="4" id="KW-1185">Reference proteome</keyword>
<reference evidence="3" key="1">
    <citation type="submission" date="2021-01" db="EMBL/GenBank/DDBJ databases">
        <title>YIM 132084 draft genome.</title>
        <authorList>
            <person name="An D."/>
        </authorList>
    </citation>
    <scope>NUCLEOTIDE SEQUENCE</scope>
    <source>
        <strain evidence="3">YIM 132084</strain>
    </source>
</reference>
<name>A0A938Y7E9_9ACTN</name>